<comment type="similarity">
    <text evidence="1">Belongs to the universal stress protein A family.</text>
</comment>
<dbReference type="RefSeq" id="WP_390260552.1">
    <property type="nucleotide sequence ID" value="NZ_JBHUGH010000005.1"/>
</dbReference>
<dbReference type="Pfam" id="PF00582">
    <property type="entry name" value="Usp"/>
    <property type="match status" value="1"/>
</dbReference>
<dbReference type="CDD" id="cd00293">
    <property type="entry name" value="USP-like"/>
    <property type="match status" value="1"/>
</dbReference>
<accession>A0ABW4S3S4</accession>
<dbReference type="SUPFAM" id="SSF52402">
    <property type="entry name" value="Adenine nucleotide alpha hydrolases-like"/>
    <property type="match status" value="1"/>
</dbReference>
<dbReference type="EMBL" id="JBHUGH010000005">
    <property type="protein sequence ID" value="MFD1912156.1"/>
    <property type="molecule type" value="Genomic_DNA"/>
</dbReference>
<dbReference type="InterPro" id="IPR006016">
    <property type="entry name" value="UspA"/>
</dbReference>
<evidence type="ECO:0000256" key="1">
    <source>
        <dbReference type="ARBA" id="ARBA00008791"/>
    </source>
</evidence>
<keyword evidence="4" id="KW-1185">Reference proteome</keyword>
<dbReference type="PANTHER" id="PTHR46268">
    <property type="entry name" value="STRESS RESPONSE PROTEIN NHAX"/>
    <property type="match status" value="1"/>
</dbReference>
<dbReference type="Proteomes" id="UP001597353">
    <property type="component" value="Unassembled WGS sequence"/>
</dbReference>
<dbReference type="PRINTS" id="PR01438">
    <property type="entry name" value="UNVRSLSTRESS"/>
</dbReference>
<protein>
    <submittedName>
        <fullName evidence="3">Universal stress protein</fullName>
    </submittedName>
</protein>
<evidence type="ECO:0000313" key="3">
    <source>
        <dbReference type="EMBL" id="MFD1912156.1"/>
    </source>
</evidence>
<comment type="caution">
    <text evidence="3">The sequence shown here is derived from an EMBL/GenBank/DDBJ whole genome shotgun (WGS) entry which is preliminary data.</text>
</comment>
<reference evidence="4" key="1">
    <citation type="journal article" date="2019" name="Int. J. Syst. Evol. Microbiol.">
        <title>The Global Catalogue of Microorganisms (GCM) 10K type strain sequencing project: providing services to taxonomists for standard genome sequencing and annotation.</title>
        <authorList>
            <consortium name="The Broad Institute Genomics Platform"/>
            <consortium name="The Broad Institute Genome Sequencing Center for Infectious Disease"/>
            <person name="Wu L."/>
            <person name="Ma J."/>
        </authorList>
    </citation>
    <scope>NUCLEOTIDE SEQUENCE [LARGE SCALE GENOMIC DNA]</scope>
    <source>
        <strain evidence="4">CGMCC 4.7242</strain>
    </source>
</reference>
<proteinExistence type="inferred from homology"/>
<sequence length="136" mass="14495">MYDRIIVAVALAEGAQDAALLEQAGRLVQPAGRIHLIHVLEEVPSYIVAALPPEALQARRAEAMVELRDMATATGVDCLPEVRQGAPAPAILEAAAAHGADLIMIASHRPDLRDYFIGSTAARVVRHAKCSVLVCR</sequence>
<evidence type="ECO:0000313" key="4">
    <source>
        <dbReference type="Proteomes" id="UP001597353"/>
    </source>
</evidence>
<organism evidence="3 4">
    <name type="scientific">Halodurantibacterium flavum</name>
    <dbReference type="NCBI Taxonomy" id="1382802"/>
    <lineage>
        <taxon>Bacteria</taxon>
        <taxon>Pseudomonadati</taxon>
        <taxon>Pseudomonadota</taxon>
        <taxon>Alphaproteobacteria</taxon>
        <taxon>Rhodobacterales</taxon>
        <taxon>Paracoccaceae</taxon>
        <taxon>Halodurantibacterium</taxon>
    </lineage>
</organism>
<feature type="domain" description="UspA" evidence="2">
    <location>
        <begin position="1"/>
        <end position="136"/>
    </location>
</feature>
<dbReference type="InterPro" id="IPR014729">
    <property type="entry name" value="Rossmann-like_a/b/a_fold"/>
</dbReference>
<evidence type="ECO:0000259" key="2">
    <source>
        <dbReference type="Pfam" id="PF00582"/>
    </source>
</evidence>
<dbReference type="PANTHER" id="PTHR46268:SF6">
    <property type="entry name" value="UNIVERSAL STRESS PROTEIN UP12"/>
    <property type="match status" value="1"/>
</dbReference>
<dbReference type="Gene3D" id="3.40.50.620">
    <property type="entry name" value="HUPs"/>
    <property type="match status" value="1"/>
</dbReference>
<gene>
    <name evidence="3" type="ORF">ACFSGJ_08000</name>
</gene>
<name>A0ABW4S3S4_9RHOB</name>
<dbReference type="InterPro" id="IPR006015">
    <property type="entry name" value="Universal_stress_UspA"/>
</dbReference>